<feature type="region of interest" description="Disordered" evidence="5">
    <location>
        <begin position="542"/>
        <end position="563"/>
    </location>
</feature>
<dbReference type="EMBL" id="LNYC01000055">
    <property type="protein sequence ID" value="KTC98842.1"/>
    <property type="molecule type" value="Genomic_DNA"/>
</dbReference>
<feature type="transmembrane region" description="Helical" evidence="6">
    <location>
        <begin position="344"/>
        <end position="361"/>
    </location>
</feature>
<feature type="transmembrane region" description="Helical" evidence="6">
    <location>
        <begin position="77"/>
        <end position="107"/>
    </location>
</feature>
<proteinExistence type="predicted"/>
<keyword evidence="2 6" id="KW-0812">Transmembrane</keyword>
<dbReference type="Pfam" id="PF01740">
    <property type="entry name" value="STAS"/>
    <property type="match status" value="1"/>
</dbReference>
<dbReference type="Gene3D" id="3.30.750.24">
    <property type="entry name" value="STAS domain"/>
    <property type="match status" value="1"/>
</dbReference>
<comment type="caution">
    <text evidence="7">The sequence shown here is derived from an EMBL/GenBank/DDBJ whole genome shotgun (WGS) entry which is preliminary data.</text>
</comment>
<evidence type="ECO:0000256" key="1">
    <source>
        <dbReference type="ARBA" id="ARBA00004141"/>
    </source>
</evidence>
<dbReference type="GO" id="GO:0016020">
    <property type="term" value="C:membrane"/>
    <property type="evidence" value="ECO:0007669"/>
    <property type="project" value="UniProtKB-SubCell"/>
</dbReference>
<dbReference type="STRING" id="45065.Lgee_1419"/>
<dbReference type="InterPro" id="IPR002645">
    <property type="entry name" value="STAS_dom"/>
</dbReference>
<feature type="transmembrane region" description="Helical" evidence="6">
    <location>
        <begin position="161"/>
        <end position="188"/>
    </location>
</feature>
<feature type="transmembrane region" description="Helical" evidence="6">
    <location>
        <begin position="381"/>
        <end position="408"/>
    </location>
</feature>
<feature type="transmembrane region" description="Helical" evidence="6">
    <location>
        <begin position="245"/>
        <end position="267"/>
    </location>
</feature>
<dbReference type="Proteomes" id="UP000054785">
    <property type="component" value="Unassembled WGS sequence"/>
</dbReference>
<feature type="compositionally biased region" description="Basic and acidic residues" evidence="5">
    <location>
        <begin position="550"/>
        <end position="563"/>
    </location>
</feature>
<evidence type="ECO:0000256" key="3">
    <source>
        <dbReference type="ARBA" id="ARBA00022989"/>
    </source>
</evidence>
<feature type="transmembrane region" description="Helical" evidence="6">
    <location>
        <begin position="22"/>
        <end position="43"/>
    </location>
</feature>
<feature type="transmembrane region" description="Helical" evidence="6">
    <location>
        <begin position="288"/>
        <end position="307"/>
    </location>
</feature>
<dbReference type="InterPro" id="IPR036513">
    <property type="entry name" value="STAS_dom_sf"/>
</dbReference>
<dbReference type="SUPFAM" id="SSF52091">
    <property type="entry name" value="SpoIIaa-like"/>
    <property type="match status" value="1"/>
</dbReference>
<keyword evidence="4 6" id="KW-0472">Membrane</keyword>
<keyword evidence="3 6" id="KW-1133">Transmembrane helix</keyword>
<feature type="transmembrane region" description="Helical" evidence="6">
    <location>
        <begin position="319"/>
        <end position="337"/>
    </location>
</feature>
<reference evidence="7 8" key="1">
    <citation type="submission" date="2015-11" db="EMBL/GenBank/DDBJ databases">
        <title>Genomic analysis of 38 Legionella species identifies large and diverse effector repertoires.</title>
        <authorList>
            <person name="Burstein D."/>
            <person name="Amaro F."/>
            <person name="Zusman T."/>
            <person name="Lifshitz Z."/>
            <person name="Cohen O."/>
            <person name="Gilbert J.A."/>
            <person name="Pupko T."/>
            <person name="Shuman H.A."/>
            <person name="Segal G."/>
        </authorList>
    </citation>
    <scope>NUCLEOTIDE SEQUENCE [LARGE SCALE GENOMIC DNA]</scope>
    <source>
        <strain evidence="7 8">ATCC 49504</strain>
    </source>
</reference>
<accession>A0A0W0TU10</accession>
<feature type="transmembrane region" description="Helical" evidence="6">
    <location>
        <begin position="50"/>
        <end position="71"/>
    </location>
</feature>
<keyword evidence="8" id="KW-1185">Reference proteome</keyword>
<dbReference type="AlphaFoldDB" id="A0A0W0TU10"/>
<sequence>MIALLEAYREGLLQPQNLVKNASAGLIVGIVALPLAIAFAIASGVSPAQGIYTAIVSGAVVGIFGGSRVQIAGPTGAFVVILSGITARFGVEGLQVATLLAGLMLLMMGVMKFGNVIKFIPVSVIVGFTSGIGVIIFFSEWNDFFGLSLQLPPESAFSVKMLALIQALPHLDIATTAMALFCLMLMWLTPKCVKNIPGPLVAMLVATALQAHFHFKTVATIGSTFGGIPSALPTFQPLALNWPLVYSLLGPAFTIALLGAIESLLSASAADGLMKTRHDSNQELIGQGLANVLAPLFGGFAATGAIARTATNVRQGGNSPVAAIVHSLFLLLVVWVLAPLAKHIPLSALAAILFVVAYNMSDIAHFRYMLLHAPRSDVLVLVTTFFLTVFTNLVIAVNVGVLLAILLFMRRMVEAVTVEKARPEAFNEELAPLPPDTLVYTIEGPFFFGAAEKIERALAVTHTDPKAIIFRLKNVPFIDMTGLQTLREILEAFHHRGVQVYLCEANHTVRQHLEKTGIHQWIAKSHVFENCAGLLEALQSPTPTPLVNHQDNHHDTTAELSRV</sequence>
<organism evidence="7 8">
    <name type="scientific">Legionella geestiana</name>
    <dbReference type="NCBI Taxonomy" id="45065"/>
    <lineage>
        <taxon>Bacteria</taxon>
        <taxon>Pseudomonadati</taxon>
        <taxon>Pseudomonadota</taxon>
        <taxon>Gammaproteobacteria</taxon>
        <taxon>Legionellales</taxon>
        <taxon>Legionellaceae</taxon>
        <taxon>Legionella</taxon>
    </lineage>
</organism>
<dbReference type="PATRIC" id="fig|45065.4.peg.1535"/>
<dbReference type="PROSITE" id="PS50801">
    <property type="entry name" value="STAS"/>
    <property type="match status" value="1"/>
</dbReference>
<name>A0A0W0TU10_9GAMM</name>
<protein>
    <submittedName>
        <fullName evidence="7">Transporter</fullName>
    </submittedName>
</protein>
<dbReference type="Pfam" id="PF00916">
    <property type="entry name" value="Sulfate_transp"/>
    <property type="match status" value="1"/>
</dbReference>
<dbReference type="OrthoDB" id="9769739at2"/>
<evidence type="ECO:0000256" key="2">
    <source>
        <dbReference type="ARBA" id="ARBA00022692"/>
    </source>
</evidence>
<comment type="subcellular location">
    <subcellularLocation>
        <location evidence="1">Membrane</location>
        <topology evidence="1">Multi-pass membrane protein</topology>
    </subcellularLocation>
</comment>
<feature type="transmembrane region" description="Helical" evidence="6">
    <location>
        <begin position="200"/>
        <end position="225"/>
    </location>
</feature>
<dbReference type="InterPro" id="IPR001902">
    <property type="entry name" value="SLC26A/SulP_fam"/>
</dbReference>
<evidence type="ECO:0000256" key="5">
    <source>
        <dbReference type="SAM" id="MobiDB-lite"/>
    </source>
</evidence>
<dbReference type="CDD" id="cd07042">
    <property type="entry name" value="STAS_SulP_like_sulfate_transporter"/>
    <property type="match status" value="1"/>
</dbReference>
<dbReference type="InterPro" id="IPR011547">
    <property type="entry name" value="SLC26A/SulP_dom"/>
</dbReference>
<dbReference type="RefSeq" id="WP_051550966.1">
    <property type="nucleotide sequence ID" value="NZ_CAAAHN010000029.1"/>
</dbReference>
<gene>
    <name evidence="7" type="primary">ychM</name>
    <name evidence="7" type="ORF">Lgee_1419</name>
</gene>
<dbReference type="PANTHER" id="PTHR11814">
    <property type="entry name" value="SULFATE TRANSPORTER"/>
    <property type="match status" value="1"/>
</dbReference>
<dbReference type="GO" id="GO:0055085">
    <property type="term" value="P:transmembrane transport"/>
    <property type="evidence" value="ECO:0007669"/>
    <property type="project" value="InterPro"/>
</dbReference>
<evidence type="ECO:0000256" key="6">
    <source>
        <dbReference type="SAM" id="Phobius"/>
    </source>
</evidence>
<feature type="transmembrane region" description="Helical" evidence="6">
    <location>
        <begin position="119"/>
        <end position="141"/>
    </location>
</feature>
<evidence type="ECO:0000313" key="7">
    <source>
        <dbReference type="EMBL" id="KTC98842.1"/>
    </source>
</evidence>
<evidence type="ECO:0000313" key="8">
    <source>
        <dbReference type="Proteomes" id="UP000054785"/>
    </source>
</evidence>
<evidence type="ECO:0000256" key="4">
    <source>
        <dbReference type="ARBA" id="ARBA00023136"/>
    </source>
</evidence>